<comment type="caution">
    <text evidence="1">The sequence shown here is derived from an EMBL/GenBank/DDBJ whole genome shotgun (WGS) entry which is preliminary data.</text>
</comment>
<accession>A0A8T0XLB1</accession>
<protein>
    <submittedName>
        <fullName evidence="1">Uncharacterized protein</fullName>
    </submittedName>
</protein>
<sequence length="51" mass="5973">MLASSGMKCRRRRDQGNRALSIYDVQLFWFTRGPPNVMHEALRGWPLLVLQ</sequence>
<dbReference type="EMBL" id="CM029037">
    <property type="protein sequence ID" value="KAG2658044.1"/>
    <property type="molecule type" value="Genomic_DNA"/>
</dbReference>
<keyword evidence="2" id="KW-1185">Reference proteome</keyword>
<reference evidence="1" key="1">
    <citation type="submission" date="2020-05" db="EMBL/GenBank/DDBJ databases">
        <title>WGS assembly of Panicum virgatum.</title>
        <authorList>
            <person name="Lovell J.T."/>
            <person name="Jenkins J."/>
            <person name="Shu S."/>
            <person name="Juenger T.E."/>
            <person name="Schmutz J."/>
        </authorList>
    </citation>
    <scope>NUCLEOTIDE SEQUENCE</scope>
    <source>
        <strain evidence="1">AP13</strain>
    </source>
</reference>
<evidence type="ECO:0000313" key="1">
    <source>
        <dbReference type="EMBL" id="KAG2658044.1"/>
    </source>
</evidence>
<gene>
    <name evidence="1" type="ORF">PVAP13_1KG167725</name>
</gene>
<dbReference type="AlphaFoldDB" id="A0A8T0XLB1"/>
<evidence type="ECO:0000313" key="2">
    <source>
        <dbReference type="Proteomes" id="UP000823388"/>
    </source>
</evidence>
<name>A0A8T0XLB1_PANVG</name>
<dbReference type="Proteomes" id="UP000823388">
    <property type="component" value="Chromosome 1K"/>
</dbReference>
<organism evidence="1 2">
    <name type="scientific">Panicum virgatum</name>
    <name type="common">Blackwell switchgrass</name>
    <dbReference type="NCBI Taxonomy" id="38727"/>
    <lineage>
        <taxon>Eukaryota</taxon>
        <taxon>Viridiplantae</taxon>
        <taxon>Streptophyta</taxon>
        <taxon>Embryophyta</taxon>
        <taxon>Tracheophyta</taxon>
        <taxon>Spermatophyta</taxon>
        <taxon>Magnoliopsida</taxon>
        <taxon>Liliopsida</taxon>
        <taxon>Poales</taxon>
        <taxon>Poaceae</taxon>
        <taxon>PACMAD clade</taxon>
        <taxon>Panicoideae</taxon>
        <taxon>Panicodae</taxon>
        <taxon>Paniceae</taxon>
        <taxon>Panicinae</taxon>
        <taxon>Panicum</taxon>
        <taxon>Panicum sect. Hiantes</taxon>
    </lineage>
</organism>
<proteinExistence type="predicted"/>